<proteinExistence type="inferred from homology"/>
<sequence>MKFPGETFWPMAERFTYYVLFPAMLIHKLAVAPLDAALLGSIPLLAAIPLLTVTAALWLAFPALNLSGPRFTSLYQGAIRFNTYIGLAAADALYGSVGLATAALLIALKIPLVNLLCVTIFARHGDHPSGATPPLLREVARNPLILGCVVGAFLNLTGIGLPGWLEPTAKLLGAPALTIGLLAVGVGLKWDALRASGWTLWLSSGVKLLIMPLLALLLAHWLGLPLMAQVIVVLFHALPTATSAYILSRQLGGDAPLMAGLITAQTLLAMLTLPLWIVLTQNG</sequence>
<dbReference type="InterPro" id="IPR004776">
    <property type="entry name" value="Mem_transp_PIN-like"/>
</dbReference>
<evidence type="ECO:0000256" key="6">
    <source>
        <dbReference type="ARBA" id="ARBA00022989"/>
    </source>
</evidence>
<evidence type="ECO:0000256" key="7">
    <source>
        <dbReference type="ARBA" id="ARBA00023136"/>
    </source>
</evidence>
<feature type="transmembrane region" description="Helical" evidence="8">
    <location>
        <begin position="44"/>
        <end position="64"/>
    </location>
</feature>
<dbReference type="EMBL" id="LVJN01000020">
    <property type="protein sequence ID" value="OSM01851.1"/>
    <property type="molecule type" value="Genomic_DNA"/>
</dbReference>
<feature type="transmembrane region" description="Helical" evidence="8">
    <location>
        <begin position="171"/>
        <end position="188"/>
    </location>
</feature>
<dbReference type="Gene3D" id="1.20.1530.20">
    <property type="match status" value="1"/>
</dbReference>
<evidence type="ECO:0000256" key="2">
    <source>
        <dbReference type="ARBA" id="ARBA00010145"/>
    </source>
</evidence>
<comment type="similarity">
    <text evidence="2">Belongs to the auxin efflux carrier (TC 2.A.69) family.</text>
</comment>
<evidence type="ECO:0000256" key="4">
    <source>
        <dbReference type="ARBA" id="ARBA00022475"/>
    </source>
</evidence>
<dbReference type="STRING" id="1434232.MAIT1_01897"/>
<keyword evidence="5 8" id="KW-0812">Transmembrane</keyword>
<dbReference type="GO" id="GO:0005886">
    <property type="term" value="C:plasma membrane"/>
    <property type="evidence" value="ECO:0007669"/>
    <property type="project" value="UniProtKB-SubCell"/>
</dbReference>
<keyword evidence="6 8" id="KW-1133">Transmembrane helix</keyword>
<evidence type="ECO:0000256" key="3">
    <source>
        <dbReference type="ARBA" id="ARBA00022448"/>
    </source>
</evidence>
<evidence type="ECO:0000313" key="9">
    <source>
        <dbReference type="EMBL" id="OSM01851.1"/>
    </source>
</evidence>
<name>A0A1Y2K1D6_9PROT</name>
<feature type="transmembrane region" description="Helical" evidence="8">
    <location>
        <begin position="84"/>
        <end position="108"/>
    </location>
</feature>
<feature type="transmembrane region" description="Helical" evidence="8">
    <location>
        <begin position="144"/>
        <end position="165"/>
    </location>
</feature>
<dbReference type="PANTHER" id="PTHR36838">
    <property type="entry name" value="AUXIN EFFLUX CARRIER FAMILY PROTEIN"/>
    <property type="match status" value="1"/>
</dbReference>
<dbReference type="PANTHER" id="PTHR36838:SF4">
    <property type="entry name" value="AUXIN EFFLUX CARRIER FAMILY PROTEIN"/>
    <property type="match status" value="1"/>
</dbReference>
<dbReference type="InterPro" id="IPR038770">
    <property type="entry name" value="Na+/solute_symporter_sf"/>
</dbReference>
<dbReference type="AlphaFoldDB" id="A0A1Y2K1D6"/>
<gene>
    <name evidence="9" type="ORF">MAIT1_01897</name>
</gene>
<evidence type="ECO:0000313" key="10">
    <source>
        <dbReference type="Proteomes" id="UP000194003"/>
    </source>
</evidence>
<evidence type="ECO:0000256" key="5">
    <source>
        <dbReference type="ARBA" id="ARBA00022692"/>
    </source>
</evidence>
<keyword evidence="10" id="KW-1185">Reference proteome</keyword>
<feature type="transmembrane region" description="Helical" evidence="8">
    <location>
        <begin position="259"/>
        <end position="279"/>
    </location>
</feature>
<dbReference type="Proteomes" id="UP000194003">
    <property type="component" value="Unassembled WGS sequence"/>
</dbReference>
<accession>A0A1Y2K1D6</accession>
<evidence type="ECO:0000256" key="8">
    <source>
        <dbReference type="SAM" id="Phobius"/>
    </source>
</evidence>
<comment type="caution">
    <text evidence="9">The sequence shown here is derived from an EMBL/GenBank/DDBJ whole genome shotgun (WGS) entry which is preliminary data.</text>
</comment>
<feature type="transmembrane region" description="Helical" evidence="8">
    <location>
        <begin position="200"/>
        <end position="222"/>
    </location>
</feature>
<evidence type="ECO:0000256" key="1">
    <source>
        <dbReference type="ARBA" id="ARBA00004651"/>
    </source>
</evidence>
<dbReference type="Pfam" id="PF03547">
    <property type="entry name" value="Mem_trans"/>
    <property type="match status" value="1"/>
</dbReference>
<feature type="transmembrane region" description="Helical" evidence="8">
    <location>
        <begin position="228"/>
        <end position="247"/>
    </location>
</feature>
<dbReference type="GO" id="GO:0055085">
    <property type="term" value="P:transmembrane transport"/>
    <property type="evidence" value="ECO:0007669"/>
    <property type="project" value="InterPro"/>
</dbReference>
<feature type="transmembrane region" description="Helical" evidence="8">
    <location>
        <begin position="15"/>
        <end position="32"/>
    </location>
</feature>
<comment type="subcellular location">
    <subcellularLocation>
        <location evidence="1">Cell membrane</location>
        <topology evidence="1">Multi-pass membrane protein</topology>
    </subcellularLocation>
</comment>
<reference evidence="9 10" key="1">
    <citation type="journal article" date="2016" name="BMC Genomics">
        <title>Combined genomic and structural analyses of a cultured magnetotactic bacterium reveals its niche adaptation to a dynamic environment.</title>
        <authorList>
            <person name="Araujo A.C."/>
            <person name="Morillo V."/>
            <person name="Cypriano J."/>
            <person name="Teixeira L.C."/>
            <person name="Leao P."/>
            <person name="Lyra S."/>
            <person name="Almeida L.G."/>
            <person name="Bazylinski D.A."/>
            <person name="Vasconcellos A.T."/>
            <person name="Abreu F."/>
            <person name="Lins U."/>
        </authorList>
    </citation>
    <scope>NUCLEOTIDE SEQUENCE [LARGE SCALE GENOMIC DNA]</scope>
    <source>
        <strain evidence="9 10">IT-1</strain>
    </source>
</reference>
<organism evidence="9 10">
    <name type="scientific">Magnetofaba australis IT-1</name>
    <dbReference type="NCBI Taxonomy" id="1434232"/>
    <lineage>
        <taxon>Bacteria</taxon>
        <taxon>Pseudomonadati</taxon>
        <taxon>Pseudomonadota</taxon>
        <taxon>Magnetococcia</taxon>
        <taxon>Magnetococcales</taxon>
        <taxon>Magnetococcaceae</taxon>
        <taxon>Magnetofaba</taxon>
    </lineage>
</organism>
<keyword evidence="4" id="KW-1003">Cell membrane</keyword>
<keyword evidence="3" id="KW-0813">Transport</keyword>
<protein>
    <submittedName>
        <fullName evidence="9">Putative auxin efflux carrier</fullName>
    </submittedName>
</protein>
<keyword evidence="7 8" id="KW-0472">Membrane</keyword>